<dbReference type="Proteomes" id="UP000830671">
    <property type="component" value="Chromosome 4"/>
</dbReference>
<dbReference type="KEGG" id="clup:CLUP02_07604"/>
<dbReference type="AlphaFoldDB" id="A0A9Q8WFU1"/>
<sequence length="51" mass="5674">MKLIHPHIALQIALVNRDGITDVLLAYRFSQQACCLNLIWALACQLQAPQG</sequence>
<protein>
    <submittedName>
        <fullName evidence="1">Uncharacterized protein</fullName>
    </submittedName>
</protein>
<dbReference type="EMBL" id="CP019476">
    <property type="protein sequence ID" value="UQC82118.1"/>
    <property type="molecule type" value="Genomic_DNA"/>
</dbReference>
<keyword evidence="2" id="KW-1185">Reference proteome</keyword>
<reference evidence="1" key="1">
    <citation type="journal article" date="2021" name="Mol. Plant Microbe Interact.">
        <title>Complete Genome Sequence of the Plant-Pathogenic Fungus Colletotrichum lupini.</title>
        <authorList>
            <person name="Baroncelli R."/>
            <person name="Pensec F."/>
            <person name="Da Lio D."/>
            <person name="Boufleur T."/>
            <person name="Vicente I."/>
            <person name="Sarrocco S."/>
            <person name="Picot A."/>
            <person name="Baraldi E."/>
            <person name="Sukno S."/>
            <person name="Thon M."/>
            <person name="Le Floch G."/>
        </authorList>
    </citation>
    <scope>NUCLEOTIDE SEQUENCE</scope>
    <source>
        <strain evidence="1">IMI 504893</strain>
    </source>
</reference>
<organism evidence="1 2">
    <name type="scientific">Colletotrichum lupini</name>
    <dbReference type="NCBI Taxonomy" id="145971"/>
    <lineage>
        <taxon>Eukaryota</taxon>
        <taxon>Fungi</taxon>
        <taxon>Dikarya</taxon>
        <taxon>Ascomycota</taxon>
        <taxon>Pezizomycotina</taxon>
        <taxon>Sordariomycetes</taxon>
        <taxon>Hypocreomycetidae</taxon>
        <taxon>Glomerellales</taxon>
        <taxon>Glomerellaceae</taxon>
        <taxon>Colletotrichum</taxon>
        <taxon>Colletotrichum acutatum species complex</taxon>
    </lineage>
</organism>
<evidence type="ECO:0000313" key="1">
    <source>
        <dbReference type="EMBL" id="UQC82118.1"/>
    </source>
</evidence>
<name>A0A9Q8WFU1_9PEZI</name>
<evidence type="ECO:0000313" key="2">
    <source>
        <dbReference type="Proteomes" id="UP000830671"/>
    </source>
</evidence>
<accession>A0A9Q8WFU1</accession>
<dbReference type="GeneID" id="73341608"/>
<proteinExistence type="predicted"/>
<dbReference type="RefSeq" id="XP_049143741.1">
    <property type="nucleotide sequence ID" value="XM_049286598.1"/>
</dbReference>
<gene>
    <name evidence="1" type="ORF">CLUP02_07604</name>
</gene>